<comment type="caution">
    <text evidence="1">The sequence shown here is derived from an EMBL/GenBank/DDBJ whole genome shotgun (WGS) entry which is preliminary data.</text>
</comment>
<name>A0A6V6YWE2_9FLAO</name>
<proteinExistence type="predicted"/>
<gene>
    <name evidence="1" type="ORF">FLACHUCJ7_01498</name>
</gene>
<dbReference type="Proteomes" id="UP000556700">
    <property type="component" value="Unassembled WGS sequence"/>
</dbReference>
<dbReference type="EMBL" id="CAIJDO010000112">
    <property type="protein sequence ID" value="CAD0003609.1"/>
    <property type="molecule type" value="Genomic_DNA"/>
</dbReference>
<dbReference type="RefSeq" id="WP_180904027.1">
    <property type="nucleotide sequence ID" value="NZ_CAIJDO010000112.1"/>
</dbReference>
<protein>
    <submittedName>
        <fullName evidence="1">Uncharacterized protein</fullName>
    </submittedName>
</protein>
<evidence type="ECO:0000313" key="1">
    <source>
        <dbReference type="EMBL" id="CAD0003609.1"/>
    </source>
</evidence>
<dbReference type="AlphaFoldDB" id="A0A6V6YWE2"/>
<sequence>MEELYLKEKEFQKYLKDNHYTLIAPVNPNLFEPFIKTINKIAPSNVFSTIDDSLSNKDAVKVAIQNFPPQTEYQIYVIISGRGMMLHATLEEYCERYKIKFE</sequence>
<reference evidence="1 2" key="1">
    <citation type="submission" date="2020-06" db="EMBL/GenBank/DDBJ databases">
        <authorList>
            <person name="Criscuolo A."/>
        </authorList>
    </citation>
    <scope>NUCLEOTIDE SEQUENCE [LARGE SCALE GENOMIC DNA]</scope>
    <source>
        <strain evidence="2">CIP 110025</strain>
    </source>
</reference>
<organism evidence="1 2">
    <name type="scientific">Flavobacterium chungangense</name>
    <dbReference type="NCBI Taxonomy" id="554283"/>
    <lineage>
        <taxon>Bacteria</taxon>
        <taxon>Pseudomonadati</taxon>
        <taxon>Bacteroidota</taxon>
        <taxon>Flavobacteriia</taxon>
        <taxon>Flavobacteriales</taxon>
        <taxon>Flavobacteriaceae</taxon>
        <taxon>Flavobacterium</taxon>
    </lineage>
</organism>
<keyword evidence="2" id="KW-1185">Reference proteome</keyword>
<accession>A0A6V6YWE2</accession>
<evidence type="ECO:0000313" key="2">
    <source>
        <dbReference type="Proteomes" id="UP000556700"/>
    </source>
</evidence>